<gene>
    <name evidence="2" type="ORF">PoB_007136900</name>
</gene>
<keyword evidence="1" id="KW-0732">Signal</keyword>
<feature type="chain" id="PRO_5043416510" description="Secreted protein" evidence="1">
    <location>
        <begin position="19"/>
        <end position="137"/>
    </location>
</feature>
<proteinExistence type="predicted"/>
<reference evidence="2 3" key="1">
    <citation type="journal article" date="2021" name="Elife">
        <title>Chloroplast acquisition without the gene transfer in kleptoplastic sea slugs, Plakobranchus ocellatus.</title>
        <authorList>
            <person name="Maeda T."/>
            <person name="Takahashi S."/>
            <person name="Yoshida T."/>
            <person name="Shimamura S."/>
            <person name="Takaki Y."/>
            <person name="Nagai Y."/>
            <person name="Toyoda A."/>
            <person name="Suzuki Y."/>
            <person name="Arimoto A."/>
            <person name="Ishii H."/>
            <person name="Satoh N."/>
            <person name="Nishiyama T."/>
            <person name="Hasebe M."/>
            <person name="Maruyama T."/>
            <person name="Minagawa J."/>
            <person name="Obokata J."/>
            <person name="Shigenobu S."/>
        </authorList>
    </citation>
    <scope>NUCLEOTIDE SEQUENCE [LARGE SCALE GENOMIC DNA]</scope>
</reference>
<evidence type="ECO:0008006" key="4">
    <source>
        <dbReference type="Google" id="ProtNLM"/>
    </source>
</evidence>
<evidence type="ECO:0000313" key="3">
    <source>
        <dbReference type="Proteomes" id="UP000735302"/>
    </source>
</evidence>
<evidence type="ECO:0000256" key="1">
    <source>
        <dbReference type="SAM" id="SignalP"/>
    </source>
</evidence>
<accession>A0AAV4DLD2</accession>
<dbReference type="AlphaFoldDB" id="A0AAV4DLD2"/>
<comment type="caution">
    <text evidence="2">The sequence shown here is derived from an EMBL/GenBank/DDBJ whole genome shotgun (WGS) entry which is preliminary data.</text>
</comment>
<keyword evidence="3" id="KW-1185">Reference proteome</keyword>
<organism evidence="2 3">
    <name type="scientific">Plakobranchus ocellatus</name>
    <dbReference type="NCBI Taxonomy" id="259542"/>
    <lineage>
        <taxon>Eukaryota</taxon>
        <taxon>Metazoa</taxon>
        <taxon>Spiralia</taxon>
        <taxon>Lophotrochozoa</taxon>
        <taxon>Mollusca</taxon>
        <taxon>Gastropoda</taxon>
        <taxon>Heterobranchia</taxon>
        <taxon>Euthyneura</taxon>
        <taxon>Panpulmonata</taxon>
        <taxon>Sacoglossa</taxon>
        <taxon>Placobranchoidea</taxon>
        <taxon>Plakobranchidae</taxon>
        <taxon>Plakobranchus</taxon>
    </lineage>
</organism>
<protein>
    <recommendedName>
        <fullName evidence="4">Secreted protein</fullName>
    </recommendedName>
</protein>
<dbReference type="Proteomes" id="UP000735302">
    <property type="component" value="Unassembled WGS sequence"/>
</dbReference>
<feature type="signal peptide" evidence="1">
    <location>
        <begin position="1"/>
        <end position="18"/>
    </location>
</feature>
<evidence type="ECO:0000313" key="2">
    <source>
        <dbReference type="EMBL" id="GFO44864.1"/>
    </source>
</evidence>
<name>A0AAV4DLD2_9GAST</name>
<sequence>MLPLLAVLLCSWCYICWWDYLCCGVTSAGGVTSVGGVTSAGCCICCWLLCRRCSLPVLVVLSCRRYHNYPCAGGVTSASGVISIGGVSPLLHLPNQKCNLLRPLQEKNGYKVLNSKNKCLCMTLFCHYGLHHYKSDL</sequence>
<dbReference type="EMBL" id="BLXT01007982">
    <property type="protein sequence ID" value="GFO44864.1"/>
    <property type="molecule type" value="Genomic_DNA"/>
</dbReference>